<dbReference type="EMBL" id="GBRH01241129">
    <property type="protein sequence ID" value="JAD56766.1"/>
    <property type="molecule type" value="Transcribed_RNA"/>
</dbReference>
<proteinExistence type="predicted"/>
<reference evidence="1" key="2">
    <citation type="journal article" date="2015" name="Data Brief">
        <title>Shoot transcriptome of the giant reed, Arundo donax.</title>
        <authorList>
            <person name="Barrero R.A."/>
            <person name="Guerrero F.D."/>
            <person name="Moolhuijzen P."/>
            <person name="Goolsby J.A."/>
            <person name="Tidwell J."/>
            <person name="Bellgard S.E."/>
            <person name="Bellgard M.I."/>
        </authorList>
    </citation>
    <scope>NUCLEOTIDE SEQUENCE</scope>
    <source>
        <tissue evidence="1">Shoot tissue taken approximately 20 cm above the soil surface</tissue>
    </source>
</reference>
<dbReference type="AlphaFoldDB" id="A0A0A9B075"/>
<evidence type="ECO:0000313" key="1">
    <source>
        <dbReference type="EMBL" id="JAD56766.1"/>
    </source>
</evidence>
<name>A0A0A9B075_ARUDO</name>
<sequence>MSILLTLRVKLVSKDSLVVSCFSANKSVNYKKPMHIRSRQFKCMC</sequence>
<organism evidence="1">
    <name type="scientific">Arundo donax</name>
    <name type="common">Giant reed</name>
    <name type="synonym">Donax arundinaceus</name>
    <dbReference type="NCBI Taxonomy" id="35708"/>
    <lineage>
        <taxon>Eukaryota</taxon>
        <taxon>Viridiplantae</taxon>
        <taxon>Streptophyta</taxon>
        <taxon>Embryophyta</taxon>
        <taxon>Tracheophyta</taxon>
        <taxon>Spermatophyta</taxon>
        <taxon>Magnoliopsida</taxon>
        <taxon>Liliopsida</taxon>
        <taxon>Poales</taxon>
        <taxon>Poaceae</taxon>
        <taxon>PACMAD clade</taxon>
        <taxon>Arundinoideae</taxon>
        <taxon>Arundineae</taxon>
        <taxon>Arundo</taxon>
    </lineage>
</organism>
<accession>A0A0A9B075</accession>
<protein>
    <submittedName>
        <fullName evidence="1">Uncharacterized protein</fullName>
    </submittedName>
</protein>
<reference evidence="1" key="1">
    <citation type="submission" date="2014-09" db="EMBL/GenBank/DDBJ databases">
        <authorList>
            <person name="Magalhaes I.L.F."/>
            <person name="Oliveira U."/>
            <person name="Santos F.R."/>
            <person name="Vidigal T.H.D.A."/>
            <person name="Brescovit A.D."/>
            <person name="Santos A.J."/>
        </authorList>
    </citation>
    <scope>NUCLEOTIDE SEQUENCE</scope>
    <source>
        <tissue evidence="1">Shoot tissue taken approximately 20 cm above the soil surface</tissue>
    </source>
</reference>